<dbReference type="Pfam" id="PF07509">
    <property type="entry name" value="DUF1523"/>
    <property type="match status" value="1"/>
</dbReference>
<keyword evidence="1" id="KW-0812">Transmembrane</keyword>
<evidence type="ECO:0000313" key="3">
    <source>
        <dbReference type="Proteomes" id="UP000049222"/>
    </source>
</evidence>
<dbReference type="OrthoDB" id="5354324at2"/>
<dbReference type="Proteomes" id="UP000049222">
    <property type="component" value="Unassembled WGS sequence"/>
</dbReference>
<name>A0A0M6YJP1_9RHOB</name>
<evidence type="ECO:0000313" key="2">
    <source>
        <dbReference type="EMBL" id="CTQ49723.1"/>
    </source>
</evidence>
<reference evidence="2 3" key="1">
    <citation type="submission" date="2015-07" db="EMBL/GenBank/DDBJ databases">
        <authorList>
            <person name="Noorani M."/>
        </authorList>
    </citation>
    <scope>NUCLEOTIDE SEQUENCE [LARGE SCALE GENOMIC DNA]</scope>
    <source>
        <strain evidence="2 3">CECT 7802</strain>
    </source>
</reference>
<protein>
    <recommendedName>
        <fullName evidence="4">DUF1523 domain-containing protein</fullName>
    </recommendedName>
</protein>
<dbReference type="EMBL" id="CXSU01000011">
    <property type="protein sequence ID" value="CTQ49723.1"/>
    <property type="molecule type" value="Genomic_DNA"/>
</dbReference>
<sequence>MTYVKWIFLLLVAAIVGAFLHYTLPQTDIVRIVGTENRRIDFGENSIFWASPDVGTTGLTTRDVRFIETVREGGRPSVYRNEDTGWGWPPYFKLDSSNLQAEARDLTSTSAAPQWVALTHYGWRSELLTIFPNAVGVRPVDGPDATTIPWFNIIFLTILAAIVWAITVRIIRFRRNRIDPILEDAGEAWDDAGNAVSARRKGVRAWLDTWKSKPRN</sequence>
<keyword evidence="1" id="KW-1133">Transmembrane helix</keyword>
<evidence type="ECO:0008006" key="4">
    <source>
        <dbReference type="Google" id="ProtNLM"/>
    </source>
</evidence>
<evidence type="ECO:0000256" key="1">
    <source>
        <dbReference type="SAM" id="Phobius"/>
    </source>
</evidence>
<gene>
    <name evidence="2" type="ORF">JDO7802_01739</name>
</gene>
<organism evidence="2 3">
    <name type="scientific">Jannaschia donghaensis</name>
    <dbReference type="NCBI Taxonomy" id="420998"/>
    <lineage>
        <taxon>Bacteria</taxon>
        <taxon>Pseudomonadati</taxon>
        <taxon>Pseudomonadota</taxon>
        <taxon>Alphaproteobacteria</taxon>
        <taxon>Rhodobacterales</taxon>
        <taxon>Roseobacteraceae</taxon>
        <taxon>Jannaschia</taxon>
    </lineage>
</organism>
<dbReference type="RefSeq" id="WP_055084524.1">
    <property type="nucleotide sequence ID" value="NZ_CXSU01000011.1"/>
</dbReference>
<accession>A0A0M6YJP1</accession>
<proteinExistence type="predicted"/>
<keyword evidence="1" id="KW-0472">Membrane</keyword>
<dbReference type="STRING" id="420998.JDO7802_01739"/>
<dbReference type="AlphaFoldDB" id="A0A0M6YJP1"/>
<keyword evidence="3" id="KW-1185">Reference proteome</keyword>
<feature type="transmembrane region" description="Helical" evidence="1">
    <location>
        <begin position="150"/>
        <end position="171"/>
    </location>
</feature>
<dbReference type="InterPro" id="IPR011088">
    <property type="entry name" value="Phage_phiNM3_A0EWY4"/>
</dbReference>